<keyword evidence="3" id="KW-1185">Reference proteome</keyword>
<evidence type="ECO:0000313" key="3">
    <source>
        <dbReference type="Proteomes" id="UP000593566"/>
    </source>
</evidence>
<protein>
    <submittedName>
        <fullName evidence="2">Uncharacterized protein</fullName>
    </submittedName>
</protein>
<feature type="region of interest" description="Disordered" evidence="1">
    <location>
        <begin position="1"/>
        <end position="31"/>
    </location>
</feature>
<feature type="region of interest" description="Disordered" evidence="1">
    <location>
        <begin position="67"/>
        <end position="89"/>
    </location>
</feature>
<dbReference type="RefSeq" id="XP_037150307.1">
    <property type="nucleotide sequence ID" value="XM_037293478.1"/>
</dbReference>
<evidence type="ECO:0000256" key="1">
    <source>
        <dbReference type="SAM" id="MobiDB-lite"/>
    </source>
</evidence>
<dbReference type="AlphaFoldDB" id="A0A8H6CCF1"/>
<sequence length="194" mass="21112">MDAPKPNRDVGPTLKTRSDDPKTEPEETASSRVQVFVLPADGTSPRTEFLPTIDTITNVYSFPPTEFRPVINPSSETSSGPAGRDDTTQANANDHVVTSSQLTLPDPCHGHWPADAWEKRGVFGGGFFHFLVTLLEEGLHPNPWTKGIFFGDVFVLVFFGTTGSPVLKDIFPKAEATPELESALLQLVTASFQV</sequence>
<dbReference type="Proteomes" id="UP000593566">
    <property type="component" value="Unassembled WGS sequence"/>
</dbReference>
<comment type="caution">
    <text evidence="2">The sequence shown here is derived from an EMBL/GenBank/DDBJ whole genome shotgun (WGS) entry which is preliminary data.</text>
</comment>
<accession>A0A8H6CCF1</accession>
<feature type="compositionally biased region" description="Basic and acidic residues" evidence="1">
    <location>
        <begin position="16"/>
        <end position="25"/>
    </location>
</feature>
<gene>
    <name evidence="2" type="ORF">HO133_002552</name>
</gene>
<organism evidence="2 3">
    <name type="scientific">Letharia lupina</name>
    <dbReference type="NCBI Taxonomy" id="560253"/>
    <lineage>
        <taxon>Eukaryota</taxon>
        <taxon>Fungi</taxon>
        <taxon>Dikarya</taxon>
        <taxon>Ascomycota</taxon>
        <taxon>Pezizomycotina</taxon>
        <taxon>Lecanoromycetes</taxon>
        <taxon>OSLEUM clade</taxon>
        <taxon>Lecanoromycetidae</taxon>
        <taxon>Lecanorales</taxon>
        <taxon>Lecanorineae</taxon>
        <taxon>Parmeliaceae</taxon>
        <taxon>Letharia</taxon>
    </lineage>
</organism>
<reference evidence="2 3" key="1">
    <citation type="journal article" date="2020" name="Genomics">
        <title>Complete, high-quality genomes from long-read metagenomic sequencing of two wolf lichen thalli reveals enigmatic genome architecture.</title>
        <authorList>
            <person name="McKenzie S.K."/>
            <person name="Walston R.F."/>
            <person name="Allen J.L."/>
        </authorList>
    </citation>
    <scope>NUCLEOTIDE SEQUENCE [LARGE SCALE GENOMIC DNA]</scope>
    <source>
        <strain evidence="2">WasteWater1</strain>
    </source>
</reference>
<name>A0A8H6CCF1_9LECA</name>
<dbReference type="EMBL" id="JACCJB010000015">
    <property type="protein sequence ID" value="KAF6220872.1"/>
    <property type="molecule type" value="Genomic_DNA"/>
</dbReference>
<dbReference type="GeneID" id="59330965"/>
<proteinExistence type="predicted"/>
<evidence type="ECO:0000313" key="2">
    <source>
        <dbReference type="EMBL" id="KAF6220872.1"/>
    </source>
</evidence>